<keyword evidence="2" id="KW-1185">Reference proteome</keyword>
<dbReference type="Pfam" id="PF14009">
    <property type="entry name" value="PADRE"/>
    <property type="match status" value="1"/>
</dbReference>
<name>S8DI90_9LAMI</name>
<dbReference type="EMBL" id="AUSU01006107">
    <property type="protein sequence ID" value="EPS62488.1"/>
    <property type="molecule type" value="Genomic_DNA"/>
</dbReference>
<sequence>MGNSLRCCLSCVLPFGSLDLIRIVHLNGKIEQLKPPMTAGEILNRYPNQILAMPCTESDCKKRRMIVLSARSELKRGSIYFLIPA</sequence>
<reference evidence="1 2" key="1">
    <citation type="journal article" date="2013" name="BMC Genomics">
        <title>The miniature genome of a carnivorous plant Genlisea aurea contains a low number of genes and short non-coding sequences.</title>
        <authorList>
            <person name="Leushkin E.V."/>
            <person name="Sutormin R.A."/>
            <person name="Nabieva E.R."/>
            <person name="Penin A.A."/>
            <person name="Kondrashov A.S."/>
            <person name="Logacheva M.D."/>
        </authorList>
    </citation>
    <scope>NUCLEOTIDE SEQUENCE [LARGE SCALE GENOMIC DNA]</scope>
</reference>
<dbReference type="AlphaFoldDB" id="S8DI90"/>
<proteinExistence type="predicted"/>
<dbReference type="OrthoDB" id="1856818at2759"/>
<evidence type="ECO:0000313" key="1">
    <source>
        <dbReference type="EMBL" id="EPS62488.1"/>
    </source>
</evidence>
<dbReference type="Proteomes" id="UP000015453">
    <property type="component" value="Unassembled WGS sequence"/>
</dbReference>
<comment type="caution">
    <text evidence="1">The sequence shown here is derived from an EMBL/GenBank/DDBJ whole genome shotgun (WGS) entry which is preliminary data.</text>
</comment>
<accession>S8DI90</accession>
<organism evidence="1 2">
    <name type="scientific">Genlisea aurea</name>
    <dbReference type="NCBI Taxonomy" id="192259"/>
    <lineage>
        <taxon>Eukaryota</taxon>
        <taxon>Viridiplantae</taxon>
        <taxon>Streptophyta</taxon>
        <taxon>Embryophyta</taxon>
        <taxon>Tracheophyta</taxon>
        <taxon>Spermatophyta</taxon>
        <taxon>Magnoliopsida</taxon>
        <taxon>eudicotyledons</taxon>
        <taxon>Gunneridae</taxon>
        <taxon>Pentapetalae</taxon>
        <taxon>asterids</taxon>
        <taxon>lamiids</taxon>
        <taxon>Lamiales</taxon>
        <taxon>Lentibulariaceae</taxon>
        <taxon>Genlisea</taxon>
    </lineage>
</organism>
<evidence type="ECO:0000313" key="2">
    <source>
        <dbReference type="Proteomes" id="UP000015453"/>
    </source>
</evidence>
<protein>
    <submittedName>
        <fullName evidence="1">Uncharacterized protein</fullName>
    </submittedName>
</protein>
<feature type="non-terminal residue" evidence="1">
    <location>
        <position position="85"/>
    </location>
</feature>
<dbReference type="InterPro" id="IPR025322">
    <property type="entry name" value="PADRE_dom"/>
</dbReference>
<gene>
    <name evidence="1" type="ORF">M569_12303</name>
</gene>